<comment type="caution">
    <text evidence="2">The sequence shown here is derived from an EMBL/GenBank/DDBJ whole genome shotgun (WGS) entry which is preliminary data.</text>
</comment>
<evidence type="ECO:0000313" key="2">
    <source>
        <dbReference type="EMBL" id="KAF3522223.1"/>
    </source>
</evidence>
<organism evidence="2 3">
    <name type="scientific">Brassica cretica</name>
    <name type="common">Mustard</name>
    <dbReference type="NCBI Taxonomy" id="69181"/>
    <lineage>
        <taxon>Eukaryota</taxon>
        <taxon>Viridiplantae</taxon>
        <taxon>Streptophyta</taxon>
        <taxon>Embryophyta</taxon>
        <taxon>Tracheophyta</taxon>
        <taxon>Spermatophyta</taxon>
        <taxon>Magnoliopsida</taxon>
        <taxon>eudicotyledons</taxon>
        <taxon>Gunneridae</taxon>
        <taxon>Pentapetalae</taxon>
        <taxon>rosids</taxon>
        <taxon>malvids</taxon>
        <taxon>Brassicales</taxon>
        <taxon>Brassicaceae</taxon>
        <taxon>Brassiceae</taxon>
        <taxon>Brassica</taxon>
    </lineage>
</organism>
<sequence>MNEESAEEEWKENAADEKNGALSDSKKKGVIMGPMTMEMVPLVWHTAPKIDESTVVSNNASASNVPYHGSQAANKQKLVNDGNVKKKTRKE</sequence>
<evidence type="ECO:0000313" key="3">
    <source>
        <dbReference type="Proteomes" id="UP000712600"/>
    </source>
</evidence>
<feature type="region of interest" description="Disordered" evidence="1">
    <location>
        <begin position="1"/>
        <end position="29"/>
    </location>
</feature>
<proteinExistence type="predicted"/>
<dbReference type="EMBL" id="QGKX02001347">
    <property type="protein sequence ID" value="KAF3522223.1"/>
    <property type="molecule type" value="Genomic_DNA"/>
</dbReference>
<reference evidence="2" key="1">
    <citation type="submission" date="2019-12" db="EMBL/GenBank/DDBJ databases">
        <title>Genome sequencing and annotation of Brassica cretica.</title>
        <authorList>
            <person name="Studholme D.J."/>
            <person name="Sarris P."/>
        </authorList>
    </citation>
    <scope>NUCLEOTIDE SEQUENCE</scope>
    <source>
        <strain evidence="2">PFS-109/04</strain>
        <tissue evidence="2">Leaf</tissue>
    </source>
</reference>
<feature type="compositionally biased region" description="Basic and acidic residues" evidence="1">
    <location>
        <begin position="11"/>
        <end position="27"/>
    </location>
</feature>
<name>A0A8S9PFD3_BRACR</name>
<feature type="region of interest" description="Disordered" evidence="1">
    <location>
        <begin position="60"/>
        <end position="91"/>
    </location>
</feature>
<dbReference type="Proteomes" id="UP000712600">
    <property type="component" value="Unassembled WGS sequence"/>
</dbReference>
<accession>A0A8S9PFD3</accession>
<dbReference type="AlphaFoldDB" id="A0A8S9PFD3"/>
<protein>
    <submittedName>
        <fullName evidence="2">Uncharacterized protein</fullName>
    </submittedName>
</protein>
<feature type="compositionally biased region" description="Acidic residues" evidence="1">
    <location>
        <begin position="1"/>
        <end position="10"/>
    </location>
</feature>
<gene>
    <name evidence="2" type="ORF">F2Q69_00047106</name>
</gene>
<evidence type="ECO:0000256" key="1">
    <source>
        <dbReference type="SAM" id="MobiDB-lite"/>
    </source>
</evidence>